<keyword evidence="1" id="KW-0732">Signal</keyword>
<reference evidence="2 3" key="1">
    <citation type="submission" date="2020-08" db="EMBL/GenBank/DDBJ databases">
        <title>Hymenobacter sp. S2-20-2 genome sequencing.</title>
        <authorList>
            <person name="Jin L."/>
        </authorList>
    </citation>
    <scope>NUCLEOTIDE SEQUENCE [LARGE SCALE GENOMIC DNA]</scope>
    <source>
        <strain evidence="2 3">S2-20-2</strain>
    </source>
</reference>
<dbReference type="AlphaFoldDB" id="A0A7G7W9T1"/>
<evidence type="ECO:0000313" key="2">
    <source>
        <dbReference type="EMBL" id="QNH63124.1"/>
    </source>
</evidence>
<protein>
    <submittedName>
        <fullName evidence="2">Uncharacterized protein</fullName>
    </submittedName>
</protein>
<evidence type="ECO:0000313" key="3">
    <source>
        <dbReference type="Proteomes" id="UP000515489"/>
    </source>
</evidence>
<gene>
    <name evidence="2" type="ORF">H4317_04760</name>
</gene>
<keyword evidence="3" id="KW-1185">Reference proteome</keyword>
<dbReference type="Proteomes" id="UP000515489">
    <property type="component" value="Chromosome"/>
</dbReference>
<proteinExistence type="predicted"/>
<dbReference type="EMBL" id="CP060202">
    <property type="protein sequence ID" value="QNH63124.1"/>
    <property type="molecule type" value="Genomic_DNA"/>
</dbReference>
<organism evidence="2 3">
    <name type="scientific">Hymenobacter sediminicola</name>
    <dbReference type="NCBI Taxonomy" id="2761579"/>
    <lineage>
        <taxon>Bacteria</taxon>
        <taxon>Pseudomonadati</taxon>
        <taxon>Bacteroidota</taxon>
        <taxon>Cytophagia</taxon>
        <taxon>Cytophagales</taxon>
        <taxon>Hymenobacteraceae</taxon>
        <taxon>Hymenobacter</taxon>
    </lineage>
</organism>
<name>A0A7G7W9T1_9BACT</name>
<feature type="signal peptide" evidence="1">
    <location>
        <begin position="1"/>
        <end position="21"/>
    </location>
</feature>
<evidence type="ECO:0000256" key="1">
    <source>
        <dbReference type="SAM" id="SignalP"/>
    </source>
</evidence>
<dbReference type="RefSeq" id="WP_185889005.1">
    <property type="nucleotide sequence ID" value="NZ_CP060202.1"/>
</dbReference>
<dbReference type="KEGG" id="hsk:H4317_04760"/>
<sequence length="534" mass="60605">MKHLVPLLLLLLLFLAGTARHADAQQSTPAESAYAPTQATRLELPLELYSSDVNVQPIAQDSSVVVMVKQDGPGLRHDSFALQKYDYRLQPLWNVALPVPHEYELQQICAEGTTVYSLFQSDHTQHRLWVATVDGFGRQLRTYEFDTKLTREIYDIKALAGNLFVTVLVDNHLTILLLDLATGKHQFLPSVYEPLPAQLSFLADSAAQRAEFVMSQTNGYKMRLQLKQLSARGMLLRSEFVQAESERGLISAQISPAADSTAGRLLAGTYTLRDPRYSQGLFAADLSAGVAANGSRRSLRFYDFANLKHFFDFMSPGRARRLRQKSEKMRAADRVLRLRYRTLIHDLIPFEDGYVMVAEVYFPYYRHNTYGGLYNPSYMYNPYYYSGYGNSNWSRGSRGFDGYRITHALVCGFDKRGNLLWDNTFVLKDVVRYNLSETVRLCVLPDGHRLAMAYLTDDKLNYKIIDRTAPSPNDLHVNLKTSSLPTAKEKATTTSNEGLVTWYGNRFLAYGYQHVRAGHAPDREVFFLNAIGFE</sequence>
<accession>A0A7G7W9T1</accession>
<feature type="chain" id="PRO_5029008266" evidence="1">
    <location>
        <begin position="22"/>
        <end position="534"/>
    </location>
</feature>